<dbReference type="SMART" id="SM00248">
    <property type="entry name" value="ANK"/>
    <property type="match status" value="2"/>
</dbReference>
<dbReference type="InterPro" id="IPR013555">
    <property type="entry name" value="TRP_dom"/>
</dbReference>
<feature type="domain" description="Transient receptor ion channel" evidence="18">
    <location>
        <begin position="130"/>
        <end position="192"/>
    </location>
</feature>
<keyword evidence="6 17" id="KW-0812">Transmembrane</keyword>
<dbReference type="GO" id="GO:0051480">
    <property type="term" value="P:regulation of cytosolic calcium ion concentration"/>
    <property type="evidence" value="ECO:0007669"/>
    <property type="project" value="TreeGrafter"/>
</dbReference>
<dbReference type="PRINTS" id="PR01097">
    <property type="entry name" value="TRNSRECEPTRP"/>
</dbReference>
<feature type="compositionally biased region" description="Low complexity" evidence="16">
    <location>
        <begin position="919"/>
        <end position="931"/>
    </location>
</feature>
<dbReference type="SUPFAM" id="SSF48403">
    <property type="entry name" value="Ankyrin repeat"/>
    <property type="match status" value="1"/>
</dbReference>
<proteinExistence type="predicted"/>
<dbReference type="InterPro" id="IPR002153">
    <property type="entry name" value="TRPC_channel"/>
</dbReference>
<feature type="transmembrane region" description="Helical" evidence="17">
    <location>
        <begin position="412"/>
        <end position="437"/>
    </location>
</feature>
<dbReference type="AlphaFoldDB" id="A0A443RJ77"/>
<keyword evidence="9" id="KW-0638">Presynaptic neurotoxin</keyword>
<evidence type="ECO:0000256" key="5">
    <source>
        <dbReference type="ARBA" id="ARBA00022537"/>
    </source>
</evidence>
<keyword evidence="5" id="KW-1052">Target cell membrane</keyword>
<evidence type="ECO:0000256" key="12">
    <source>
        <dbReference type="ARBA" id="ARBA00023136"/>
    </source>
</evidence>
<dbReference type="GO" id="GO:0034703">
    <property type="term" value="C:cation channel complex"/>
    <property type="evidence" value="ECO:0007669"/>
    <property type="project" value="UniProtKB-ARBA"/>
</dbReference>
<evidence type="ECO:0000256" key="10">
    <source>
        <dbReference type="ARBA" id="ARBA00023043"/>
    </source>
</evidence>
<dbReference type="NCBIfam" id="TIGR00870">
    <property type="entry name" value="trp"/>
    <property type="match status" value="1"/>
</dbReference>
<dbReference type="Pfam" id="PF00023">
    <property type="entry name" value="Ank"/>
    <property type="match status" value="1"/>
</dbReference>
<feature type="transmembrane region" description="Helical" evidence="17">
    <location>
        <begin position="322"/>
        <end position="342"/>
    </location>
</feature>
<feature type="transmembrane region" description="Helical" evidence="17">
    <location>
        <begin position="500"/>
        <end position="526"/>
    </location>
</feature>
<evidence type="ECO:0000256" key="17">
    <source>
        <dbReference type="SAM" id="Phobius"/>
    </source>
</evidence>
<keyword evidence="3" id="KW-0813">Transport</keyword>
<evidence type="ECO:0000256" key="4">
    <source>
        <dbReference type="ARBA" id="ARBA00022483"/>
    </source>
</evidence>
<dbReference type="Proteomes" id="UP000285301">
    <property type="component" value="Unassembled WGS sequence"/>
</dbReference>
<dbReference type="GO" id="GO:0044218">
    <property type="term" value="C:other organism cell membrane"/>
    <property type="evidence" value="ECO:0007669"/>
    <property type="project" value="UniProtKB-KW"/>
</dbReference>
<evidence type="ECO:0000313" key="20">
    <source>
        <dbReference type="Proteomes" id="UP000285301"/>
    </source>
</evidence>
<feature type="transmembrane region" description="Helical" evidence="17">
    <location>
        <begin position="591"/>
        <end position="616"/>
    </location>
</feature>
<evidence type="ECO:0000256" key="13">
    <source>
        <dbReference type="ARBA" id="ARBA00023298"/>
    </source>
</evidence>
<dbReference type="InterPro" id="IPR036770">
    <property type="entry name" value="Ankyrin_rpt-contain_sf"/>
</dbReference>
<evidence type="ECO:0000256" key="15">
    <source>
        <dbReference type="PROSITE-ProRule" id="PRU00023"/>
    </source>
</evidence>
<evidence type="ECO:0000256" key="1">
    <source>
        <dbReference type="ARBA" id="ARBA00004141"/>
    </source>
</evidence>
<keyword evidence="19" id="KW-0675">Receptor</keyword>
<keyword evidence="13" id="KW-1053">Target membrane</keyword>
<keyword evidence="10 15" id="KW-0040">ANK repeat</keyword>
<dbReference type="PANTHER" id="PTHR10117:SF51">
    <property type="entry name" value="TRANSIENT RECEPTOR POTENTIAL PROTEIN"/>
    <property type="match status" value="1"/>
</dbReference>
<sequence>LIDQYGKNPSKLDINCVDPLGRSALVLAIENENMELIEILLQQPAIKPGDALLHAINEEYVEAVEMLLEHEERVHKPGMPYSWEKIDHDVSTYTKDITPLILAAHRDNYEILKLLLDRGATLPLPHDVKCGCEECITATNEDCLKYSRSRIHAYRALCSPSLIALSSRDPILTAFQLSWELRRLHKVEMEFAVEYGELRLKVQNFAVALLDHIRSTYELQVCLNYNPSKQIEPIEEEDEEEGWKLARLKLAIDYKQKQFVAHPNVQQMLGSVWFHGMPGFRRKGHLGQLRKVIAIAFKFPIYCLSAIFMPTTKLGRKIKLPFIKFITASASYAFFLLMLVLASQRVESLIVHYIGVDKVWKWLYYAHSRERGKWPTLVEWVIIVYIFGFIWQETCQLFDAGLIQYVSDMWNIVDFMTNIVYVNWLGLRLFSFVQVYLEELRGEYTAKPREEWDPYDPMLLSEGMFGAANILSFLKLVHIFSVHPHLGPLQISLGRMVFDILKFFFLFILVLFAFGCGINQLLWYYADKDYQKCFQQGYLDVEAAMDKGHSCEIWRRFSNLFETSQTLFWASFGLIELHNFDMSGIKEFTRFWGMLMFGSYSVINVVVLLNLLIAMMSNSFQLISGRSDVEWKFARSKLWISYFDDKFSIPPPFNLIPPVGKCCASVKKKIKPAFSGAFRGTINKKTYEAVMCCLVRRYVTREQRKAEETGVVTEDDVNEIKQDIASFRYELLDILKNNGMQCNRNHIDRDVAGKKERIRERRLLKGFNIGFIDKGRDSNFSDLSIEREEDKIKKIMKIIPSSGSLKKHQLARKRWTTAVTAVVKQNGSQIGRTTERHSLKDLRRRVLSEVVDLSEESSDEQSKEAENIEAERVKMKKNKMKKLDEDRVESKAVEDKKEEAREEEETEEEKNNKDGQKEISTIASAIAATSV</sequence>
<dbReference type="Pfam" id="PF00520">
    <property type="entry name" value="Ion_trans"/>
    <property type="match status" value="1"/>
</dbReference>
<feature type="non-terminal residue" evidence="19">
    <location>
        <position position="1"/>
    </location>
</feature>
<dbReference type="STRING" id="1965070.A0A443RJ77"/>
<feature type="compositionally biased region" description="Basic and acidic residues" evidence="16">
    <location>
        <begin position="860"/>
        <end position="873"/>
    </location>
</feature>
<keyword evidence="9" id="KW-0528">Neurotoxin</keyword>
<protein>
    <submittedName>
        <fullName evidence="19">Transient receptor potential ion channel subfamily C trp-like protein</fullName>
    </submittedName>
</protein>
<keyword evidence="9" id="KW-0800">Toxin</keyword>
<organism evidence="19 20">
    <name type="scientific">Dinothrombium tinctorium</name>
    <dbReference type="NCBI Taxonomy" id="1965070"/>
    <lineage>
        <taxon>Eukaryota</taxon>
        <taxon>Metazoa</taxon>
        <taxon>Ecdysozoa</taxon>
        <taxon>Arthropoda</taxon>
        <taxon>Chelicerata</taxon>
        <taxon>Arachnida</taxon>
        <taxon>Acari</taxon>
        <taxon>Acariformes</taxon>
        <taxon>Trombidiformes</taxon>
        <taxon>Prostigmata</taxon>
        <taxon>Anystina</taxon>
        <taxon>Parasitengona</taxon>
        <taxon>Trombidioidea</taxon>
        <taxon>Trombidiidae</taxon>
        <taxon>Dinothrombium</taxon>
    </lineage>
</organism>
<keyword evidence="12 17" id="KW-0472">Membrane</keyword>
<dbReference type="GO" id="GO:0005886">
    <property type="term" value="C:plasma membrane"/>
    <property type="evidence" value="ECO:0007669"/>
    <property type="project" value="TreeGrafter"/>
</dbReference>
<feature type="compositionally biased region" description="Basic and acidic residues" evidence="16">
    <location>
        <begin position="881"/>
        <end position="900"/>
    </location>
</feature>
<evidence type="ECO:0000259" key="18">
    <source>
        <dbReference type="SMART" id="SM01420"/>
    </source>
</evidence>
<feature type="region of interest" description="Disordered" evidence="16">
    <location>
        <begin position="853"/>
        <end position="931"/>
    </location>
</feature>
<dbReference type="GO" id="GO:0044231">
    <property type="term" value="C:host cell presynaptic membrane"/>
    <property type="evidence" value="ECO:0007669"/>
    <property type="project" value="UniProtKB-KW"/>
</dbReference>
<evidence type="ECO:0000256" key="3">
    <source>
        <dbReference type="ARBA" id="ARBA00022448"/>
    </source>
</evidence>
<name>A0A443RJ77_9ACAR</name>
<keyword evidence="4" id="KW-0268">Exocytosis</keyword>
<reference evidence="19 20" key="1">
    <citation type="journal article" date="2018" name="Gigascience">
        <title>Genomes of trombidid mites reveal novel predicted allergens and laterally-transferred genes associated with secondary metabolism.</title>
        <authorList>
            <person name="Dong X."/>
            <person name="Chaisiri K."/>
            <person name="Xia D."/>
            <person name="Armstrong S.D."/>
            <person name="Fang Y."/>
            <person name="Donnelly M.J."/>
            <person name="Kadowaki T."/>
            <person name="McGarry J.W."/>
            <person name="Darby A.C."/>
            <person name="Makepeace B.L."/>
        </authorList>
    </citation>
    <scope>NUCLEOTIDE SEQUENCE [LARGE SCALE GENOMIC DNA]</scope>
    <source>
        <strain evidence="19">UoL-WK</strain>
    </source>
</reference>
<dbReference type="InterPro" id="IPR005821">
    <property type="entry name" value="Ion_trans_dom"/>
</dbReference>
<dbReference type="PROSITE" id="PS50297">
    <property type="entry name" value="ANK_REP_REGION"/>
    <property type="match status" value="1"/>
</dbReference>
<evidence type="ECO:0000256" key="14">
    <source>
        <dbReference type="ARBA" id="ARBA00023303"/>
    </source>
</evidence>
<dbReference type="GO" id="GO:0070679">
    <property type="term" value="F:inositol 1,4,5 trisphosphate binding"/>
    <property type="evidence" value="ECO:0007669"/>
    <property type="project" value="TreeGrafter"/>
</dbReference>
<comment type="subcellular location">
    <subcellularLocation>
        <location evidence="1">Membrane</location>
        <topology evidence="1">Multi-pass membrane protein</topology>
    </subcellularLocation>
    <subcellularLocation>
        <location evidence="2">Target cell membrane</location>
    </subcellularLocation>
</comment>
<evidence type="ECO:0000256" key="11">
    <source>
        <dbReference type="ARBA" id="ARBA00023065"/>
    </source>
</evidence>
<feature type="non-terminal residue" evidence="19">
    <location>
        <position position="931"/>
    </location>
</feature>
<dbReference type="EMBL" id="NCKU01000496">
    <property type="protein sequence ID" value="RWS15299.1"/>
    <property type="molecule type" value="Genomic_DNA"/>
</dbReference>
<dbReference type="Pfam" id="PF12796">
    <property type="entry name" value="Ank_2"/>
    <property type="match status" value="1"/>
</dbReference>
<feature type="repeat" description="ANK" evidence="15">
    <location>
        <begin position="95"/>
        <end position="127"/>
    </location>
</feature>
<dbReference type="InterPro" id="IPR002110">
    <property type="entry name" value="Ankyrin_rpt"/>
</dbReference>
<accession>A0A443RJ77</accession>
<evidence type="ECO:0000256" key="6">
    <source>
        <dbReference type="ARBA" id="ARBA00022692"/>
    </source>
</evidence>
<dbReference type="GO" id="GO:0015279">
    <property type="term" value="F:store-operated calcium channel activity"/>
    <property type="evidence" value="ECO:0007669"/>
    <property type="project" value="TreeGrafter"/>
</dbReference>
<gene>
    <name evidence="19" type="ORF">B4U79_05356</name>
</gene>
<dbReference type="Pfam" id="PF08344">
    <property type="entry name" value="TRP_2"/>
    <property type="match status" value="1"/>
</dbReference>
<keyword evidence="20" id="KW-1185">Reference proteome</keyword>
<evidence type="ECO:0000256" key="2">
    <source>
        <dbReference type="ARBA" id="ARBA00004175"/>
    </source>
</evidence>
<feature type="transmembrane region" description="Helical" evidence="17">
    <location>
        <begin position="458"/>
        <end position="480"/>
    </location>
</feature>
<dbReference type="PANTHER" id="PTHR10117">
    <property type="entry name" value="TRANSIENT RECEPTOR POTENTIAL CHANNEL"/>
    <property type="match status" value="1"/>
</dbReference>
<dbReference type="SMART" id="SM01420">
    <property type="entry name" value="TRP_2"/>
    <property type="match status" value="1"/>
</dbReference>
<evidence type="ECO:0000256" key="7">
    <source>
        <dbReference type="ARBA" id="ARBA00022737"/>
    </source>
</evidence>
<feature type="transmembrane region" description="Helical" evidence="17">
    <location>
        <begin position="292"/>
        <end position="310"/>
    </location>
</feature>
<dbReference type="OrthoDB" id="2373987at2759"/>
<keyword evidence="14" id="KW-0407">Ion channel</keyword>
<evidence type="ECO:0000256" key="8">
    <source>
        <dbReference type="ARBA" id="ARBA00022989"/>
    </source>
</evidence>
<evidence type="ECO:0000313" key="19">
    <source>
        <dbReference type="EMBL" id="RWS15299.1"/>
    </source>
</evidence>
<keyword evidence="7" id="KW-0677">Repeat</keyword>
<keyword evidence="11" id="KW-0406">Ion transport</keyword>
<dbReference type="Gene3D" id="1.25.40.20">
    <property type="entry name" value="Ankyrin repeat-containing domain"/>
    <property type="match status" value="1"/>
</dbReference>
<keyword evidence="8 17" id="KW-1133">Transmembrane helix</keyword>
<evidence type="ECO:0000256" key="9">
    <source>
        <dbReference type="ARBA" id="ARBA00023028"/>
    </source>
</evidence>
<comment type="caution">
    <text evidence="19">The sequence shown here is derived from an EMBL/GenBank/DDBJ whole genome shotgun (WGS) entry which is preliminary data.</text>
</comment>
<dbReference type="GO" id="GO:0006887">
    <property type="term" value="P:exocytosis"/>
    <property type="evidence" value="ECO:0007669"/>
    <property type="project" value="UniProtKB-KW"/>
</dbReference>
<evidence type="ECO:0000256" key="16">
    <source>
        <dbReference type="SAM" id="MobiDB-lite"/>
    </source>
</evidence>
<dbReference type="PROSITE" id="PS50088">
    <property type="entry name" value="ANK_REPEAT"/>
    <property type="match status" value="1"/>
</dbReference>